<evidence type="ECO:0000256" key="9">
    <source>
        <dbReference type="ARBA" id="ARBA00012523"/>
    </source>
</evidence>
<dbReference type="PATRIC" id="fig|755178.3.peg.2352"/>
<dbReference type="EC" id="2.7.1.156" evidence="8"/>
<dbReference type="PIRSF" id="PIRSF006135">
    <property type="entry name" value="CobU"/>
    <property type="match status" value="1"/>
</dbReference>
<evidence type="ECO:0000313" key="21">
    <source>
        <dbReference type="Proteomes" id="UP000010480"/>
    </source>
</evidence>
<evidence type="ECO:0000256" key="10">
    <source>
        <dbReference type="ARBA" id="ARBA00022573"/>
    </source>
</evidence>
<dbReference type="PANTHER" id="PTHR34848">
    <property type="match status" value="1"/>
</dbReference>
<comment type="pathway">
    <text evidence="6">Cofactor biosynthesis; adenosylcobalamin biosynthesis; adenosylcobalamin from cob(II)yrinate a,c-diamide: step 5/7.</text>
</comment>
<protein>
    <recommendedName>
        <fullName evidence="16">Adenosylcobinamide kinase</fullName>
        <ecNumber evidence="8">2.7.1.156</ecNumber>
        <ecNumber evidence="9">2.7.7.62</ecNumber>
    </recommendedName>
    <alternativeName>
        <fullName evidence="17">Adenosylcobinamide-phosphate guanylyltransferase</fullName>
    </alternativeName>
</protein>
<dbReference type="KEGG" id="can:Cyan10605_2213"/>
<keyword evidence="21" id="KW-1185">Reference proteome</keyword>
<feature type="binding site" evidence="19">
    <location>
        <begin position="33"/>
        <end position="35"/>
    </location>
    <ligand>
        <name>GTP</name>
        <dbReference type="ChEBI" id="CHEBI:37565"/>
    </ligand>
</feature>
<comment type="catalytic activity">
    <reaction evidence="2">
        <text>adenosylcob(III)inamide phosphate + GTP + H(+) = adenosylcob(III)inamide-GDP + diphosphate</text>
        <dbReference type="Rhea" id="RHEA:22712"/>
        <dbReference type="ChEBI" id="CHEBI:15378"/>
        <dbReference type="ChEBI" id="CHEBI:33019"/>
        <dbReference type="ChEBI" id="CHEBI:37565"/>
        <dbReference type="ChEBI" id="CHEBI:58502"/>
        <dbReference type="ChEBI" id="CHEBI:60487"/>
        <dbReference type="EC" id="2.7.7.62"/>
    </reaction>
</comment>
<keyword evidence="14" id="KW-0067">ATP-binding</keyword>
<evidence type="ECO:0000256" key="3">
    <source>
        <dbReference type="ARBA" id="ARBA00001522"/>
    </source>
</evidence>
<dbReference type="GO" id="GO:0005525">
    <property type="term" value="F:GTP binding"/>
    <property type="evidence" value="ECO:0007669"/>
    <property type="project" value="UniProtKB-KW"/>
</dbReference>
<evidence type="ECO:0000256" key="16">
    <source>
        <dbReference type="ARBA" id="ARBA00029570"/>
    </source>
</evidence>
<feature type="binding site" evidence="19">
    <location>
        <position position="63"/>
    </location>
    <ligand>
        <name>GTP</name>
        <dbReference type="ChEBI" id="CHEBI:37565"/>
    </ligand>
</feature>
<dbReference type="Gene3D" id="3.40.50.300">
    <property type="entry name" value="P-loop containing nucleotide triphosphate hydrolases"/>
    <property type="match status" value="1"/>
</dbReference>
<comment type="catalytic activity">
    <reaction evidence="1">
        <text>adenosylcob(III)inamide + ATP = adenosylcob(III)inamide phosphate + ADP + H(+)</text>
        <dbReference type="Rhea" id="RHEA:15769"/>
        <dbReference type="ChEBI" id="CHEBI:2480"/>
        <dbReference type="ChEBI" id="CHEBI:15378"/>
        <dbReference type="ChEBI" id="CHEBI:30616"/>
        <dbReference type="ChEBI" id="CHEBI:58502"/>
        <dbReference type="ChEBI" id="CHEBI:456216"/>
        <dbReference type="EC" id="2.7.1.156"/>
    </reaction>
</comment>
<dbReference type="GO" id="GO:0009236">
    <property type="term" value="P:cobalamin biosynthetic process"/>
    <property type="evidence" value="ECO:0007669"/>
    <property type="project" value="UniProtKB-UniPathway"/>
</dbReference>
<dbReference type="Pfam" id="PF02283">
    <property type="entry name" value="CobU"/>
    <property type="match status" value="1"/>
</dbReference>
<keyword evidence="11 20" id="KW-0808">Transferase</keyword>
<evidence type="ECO:0000256" key="12">
    <source>
        <dbReference type="ARBA" id="ARBA00022741"/>
    </source>
</evidence>
<feature type="binding site" evidence="19">
    <location>
        <begin position="8"/>
        <end position="15"/>
    </location>
    <ligand>
        <name>GTP</name>
        <dbReference type="ChEBI" id="CHEBI:37565"/>
    </ligand>
</feature>
<dbReference type="GO" id="GO:0008820">
    <property type="term" value="F:cobinamide phosphate guanylyltransferase activity"/>
    <property type="evidence" value="ECO:0007669"/>
    <property type="project" value="UniProtKB-EC"/>
</dbReference>
<evidence type="ECO:0000256" key="8">
    <source>
        <dbReference type="ARBA" id="ARBA00012016"/>
    </source>
</evidence>
<evidence type="ECO:0000256" key="11">
    <source>
        <dbReference type="ARBA" id="ARBA00022679"/>
    </source>
</evidence>
<dbReference type="CDD" id="cd00544">
    <property type="entry name" value="CobU"/>
    <property type="match status" value="1"/>
</dbReference>
<evidence type="ECO:0000256" key="2">
    <source>
        <dbReference type="ARBA" id="ARBA00000711"/>
    </source>
</evidence>
<dbReference type="Proteomes" id="UP000010480">
    <property type="component" value="Chromosome"/>
</dbReference>
<organism evidence="20 21">
    <name type="scientific">Cyanobacterium aponinum (strain PCC 10605)</name>
    <dbReference type="NCBI Taxonomy" id="755178"/>
    <lineage>
        <taxon>Bacteria</taxon>
        <taxon>Bacillati</taxon>
        <taxon>Cyanobacteriota</taxon>
        <taxon>Cyanophyceae</taxon>
        <taxon>Oscillatoriophycideae</taxon>
        <taxon>Chroococcales</taxon>
        <taxon>Geminocystaceae</taxon>
        <taxon>Cyanobacterium</taxon>
    </lineage>
</organism>
<dbReference type="NCBIfam" id="NF004469">
    <property type="entry name" value="PRK05800.1"/>
    <property type="match status" value="1"/>
</dbReference>
<dbReference type="InterPro" id="IPR003203">
    <property type="entry name" value="CobU/CobP"/>
</dbReference>
<evidence type="ECO:0000256" key="18">
    <source>
        <dbReference type="PIRSR" id="PIRSR006135-1"/>
    </source>
</evidence>
<dbReference type="InterPro" id="IPR027417">
    <property type="entry name" value="P-loop_NTPase"/>
</dbReference>
<dbReference type="SUPFAM" id="SSF52540">
    <property type="entry name" value="P-loop containing nucleoside triphosphate hydrolases"/>
    <property type="match status" value="1"/>
</dbReference>
<evidence type="ECO:0000256" key="6">
    <source>
        <dbReference type="ARBA" id="ARBA00005159"/>
    </source>
</evidence>
<comment type="catalytic activity">
    <reaction evidence="3">
        <text>adenosylcob(III)inamide + GTP = adenosylcob(III)inamide phosphate + GDP + H(+)</text>
        <dbReference type="Rhea" id="RHEA:15765"/>
        <dbReference type="ChEBI" id="CHEBI:2480"/>
        <dbReference type="ChEBI" id="CHEBI:15378"/>
        <dbReference type="ChEBI" id="CHEBI:37565"/>
        <dbReference type="ChEBI" id="CHEBI:58189"/>
        <dbReference type="ChEBI" id="CHEBI:58502"/>
        <dbReference type="EC" id="2.7.1.156"/>
    </reaction>
</comment>
<evidence type="ECO:0000256" key="4">
    <source>
        <dbReference type="ARBA" id="ARBA00003889"/>
    </source>
</evidence>
<reference evidence="21" key="1">
    <citation type="journal article" date="2013" name="Proc. Natl. Acad. Sci. U.S.A.">
        <title>Improving the coverage of the cyanobacterial phylum using diversity-driven genome sequencing.</title>
        <authorList>
            <person name="Shih P.M."/>
            <person name="Wu D."/>
            <person name="Latifi A."/>
            <person name="Axen S.D."/>
            <person name="Fewer D.P."/>
            <person name="Talla E."/>
            <person name="Calteau A."/>
            <person name="Cai F."/>
            <person name="Tandeau de Marsac N."/>
            <person name="Rippka R."/>
            <person name="Herdman M."/>
            <person name="Sivonen K."/>
            <person name="Coursin T."/>
            <person name="Laurent T."/>
            <person name="Goodwin L."/>
            <person name="Nolan M."/>
            <person name="Davenport K.W."/>
            <person name="Han C.S."/>
            <person name="Rubin E.M."/>
            <person name="Eisen J.A."/>
            <person name="Woyke T."/>
            <person name="Gugger M."/>
            <person name="Kerfeld C.A."/>
        </authorList>
    </citation>
    <scope>NUCLEOTIDE SEQUENCE [LARGE SCALE GENOMIC DNA]</scope>
    <source>
        <strain evidence="21">PCC 10605</strain>
    </source>
</reference>
<comment type="similarity">
    <text evidence="7">Belongs to the CobU/CobP family.</text>
</comment>
<keyword evidence="12 19" id="KW-0547">Nucleotide-binding</keyword>
<evidence type="ECO:0000256" key="19">
    <source>
        <dbReference type="PIRSR" id="PIRSR006135-2"/>
    </source>
</evidence>
<evidence type="ECO:0000256" key="1">
    <source>
        <dbReference type="ARBA" id="ARBA00000312"/>
    </source>
</evidence>
<evidence type="ECO:0000256" key="14">
    <source>
        <dbReference type="ARBA" id="ARBA00022840"/>
    </source>
</evidence>
<dbReference type="EMBL" id="CP003947">
    <property type="protein sequence ID" value="AFZ54299.1"/>
    <property type="molecule type" value="Genomic_DNA"/>
</dbReference>
<dbReference type="UniPathway" id="UPA00148">
    <property type="reaction ID" value="UER00236"/>
</dbReference>
<evidence type="ECO:0000256" key="15">
    <source>
        <dbReference type="ARBA" id="ARBA00023134"/>
    </source>
</evidence>
<dbReference type="EC" id="2.7.7.62" evidence="9"/>
<proteinExistence type="inferred from homology"/>
<evidence type="ECO:0000256" key="5">
    <source>
        <dbReference type="ARBA" id="ARBA00004692"/>
    </source>
</evidence>
<evidence type="ECO:0000313" key="20">
    <source>
        <dbReference type="EMBL" id="AFZ54299.1"/>
    </source>
</evidence>
<dbReference type="AlphaFoldDB" id="K9Z580"/>
<comment type="function">
    <text evidence="4">Catalyzes ATP-dependent phosphorylation of adenosylcobinamide and addition of GMP to adenosylcobinamide phosphate.</text>
</comment>
<keyword evidence="13 20" id="KW-0418">Kinase</keyword>
<dbReference type="STRING" id="755178.Cyan10605_2213"/>
<dbReference type="GO" id="GO:0005524">
    <property type="term" value="F:ATP binding"/>
    <property type="evidence" value="ECO:0007669"/>
    <property type="project" value="UniProtKB-KW"/>
</dbReference>
<comment type="pathway">
    <text evidence="5">Cofactor biosynthesis; adenosylcobalamin biosynthesis; adenosylcobalamin from cob(II)yrinate a,c-diamide: step 6/7.</text>
</comment>
<dbReference type="HOGENOM" id="CLU_094161_0_1_3"/>
<keyword evidence="10" id="KW-0169">Cobalamin biosynthesis</keyword>
<keyword evidence="15 19" id="KW-0342">GTP-binding</keyword>
<name>K9Z580_CYAAP</name>
<evidence type="ECO:0000256" key="7">
    <source>
        <dbReference type="ARBA" id="ARBA00007490"/>
    </source>
</evidence>
<dbReference type="GO" id="GO:0043752">
    <property type="term" value="F:adenosylcobinamide kinase activity"/>
    <property type="evidence" value="ECO:0007669"/>
    <property type="project" value="UniProtKB-EC"/>
</dbReference>
<dbReference type="RefSeq" id="WP_015220024.1">
    <property type="nucleotide sequence ID" value="NC_019776.1"/>
</dbReference>
<gene>
    <name evidence="20" type="ordered locus">Cyan10605_2213</name>
</gene>
<sequence>MSITLVTGAANSGKSEWAEYLASQCQKPVIYIATGLKNDHDIEWQKKIEQHQIRRPENWQTLEIPYNLVDAIALNFSDNCILVDSLGTWVANYLDKNNDDWQKEINHLLETCREYKGEIIFVGEETGWGVVPAYELGRLFRSRLGNLIRLVGGIANSVYLMVGGYAVDVAKLGINLTSVQDKIIGSQQDKKFPS</sequence>
<evidence type="ECO:0000256" key="13">
    <source>
        <dbReference type="ARBA" id="ARBA00022777"/>
    </source>
</evidence>
<accession>K9Z580</accession>
<evidence type="ECO:0000256" key="17">
    <source>
        <dbReference type="ARBA" id="ARBA00030571"/>
    </source>
</evidence>
<dbReference type="eggNOG" id="COG2087">
    <property type="taxonomic scope" value="Bacteria"/>
</dbReference>
<feature type="binding site" evidence="19">
    <location>
        <position position="84"/>
    </location>
    <ligand>
        <name>GTP</name>
        <dbReference type="ChEBI" id="CHEBI:37565"/>
    </ligand>
</feature>
<dbReference type="OrthoDB" id="9799422at2"/>
<feature type="active site" description="GMP-histidine intermediate" evidence="18">
    <location>
        <position position="51"/>
    </location>
</feature>
<dbReference type="PANTHER" id="PTHR34848:SF1">
    <property type="entry name" value="BIFUNCTIONAL ADENOSYLCOBALAMIN BIOSYNTHESIS PROTEIN COBU"/>
    <property type="match status" value="1"/>
</dbReference>